<feature type="region of interest" description="Disordered" evidence="1">
    <location>
        <begin position="40"/>
        <end position="188"/>
    </location>
</feature>
<feature type="compositionally biased region" description="Low complexity" evidence="1">
    <location>
        <begin position="76"/>
        <end position="85"/>
    </location>
</feature>
<proteinExistence type="predicted"/>
<dbReference type="Proteomes" id="UP001168528">
    <property type="component" value="Unassembled WGS sequence"/>
</dbReference>
<reference evidence="2" key="1">
    <citation type="submission" date="2023-07" db="EMBL/GenBank/DDBJ databases">
        <title>The genome sequence of Rhodocytophaga aerolata KACC 12507.</title>
        <authorList>
            <person name="Zhang X."/>
        </authorList>
    </citation>
    <scope>NUCLEOTIDE SEQUENCE</scope>
    <source>
        <strain evidence="2">KACC 12507</strain>
    </source>
</reference>
<gene>
    <name evidence="2" type="ORF">Q0590_20935</name>
</gene>
<evidence type="ECO:0000313" key="3">
    <source>
        <dbReference type="Proteomes" id="UP001168528"/>
    </source>
</evidence>
<evidence type="ECO:0000256" key="1">
    <source>
        <dbReference type="SAM" id="MobiDB-lite"/>
    </source>
</evidence>
<organism evidence="2 3">
    <name type="scientific">Rhodocytophaga aerolata</name>
    <dbReference type="NCBI Taxonomy" id="455078"/>
    <lineage>
        <taxon>Bacteria</taxon>
        <taxon>Pseudomonadati</taxon>
        <taxon>Bacteroidota</taxon>
        <taxon>Cytophagia</taxon>
        <taxon>Cytophagales</taxon>
        <taxon>Rhodocytophagaceae</taxon>
        <taxon>Rhodocytophaga</taxon>
    </lineage>
</organism>
<accession>A0ABT8R9J5</accession>
<name>A0ABT8R9J5_9BACT</name>
<dbReference type="RefSeq" id="WP_302039554.1">
    <property type="nucleotide sequence ID" value="NZ_JAUKPO010000013.1"/>
</dbReference>
<sequence length="188" mass="21974">MKYFFILLISILILGEGCRPPRCPLPNCYVRMKHRHGGENWKAASAPSDFDPDRNPNANRGKEFRGVPWWKKNKNPKIGDGYKPGYKYDYRKPKPKKQRKKKDLPEEQAPAMEEDQLSEEESMEGDQPKEEGDISAQPQEESVTEQEPKKKKGLFRKREKKEKQKDAEKPVIEEPEEEKKQEKEADGF</sequence>
<keyword evidence="3" id="KW-1185">Reference proteome</keyword>
<feature type="compositionally biased region" description="Basic and acidic residues" evidence="1">
    <location>
        <begin position="161"/>
        <end position="188"/>
    </location>
</feature>
<evidence type="ECO:0000313" key="2">
    <source>
        <dbReference type="EMBL" id="MDO1448755.1"/>
    </source>
</evidence>
<comment type="caution">
    <text evidence="2">The sequence shown here is derived from an EMBL/GenBank/DDBJ whole genome shotgun (WGS) entry which is preliminary data.</text>
</comment>
<feature type="compositionally biased region" description="Acidic residues" evidence="1">
    <location>
        <begin position="112"/>
        <end position="124"/>
    </location>
</feature>
<feature type="compositionally biased region" description="Basic residues" evidence="1">
    <location>
        <begin position="149"/>
        <end position="160"/>
    </location>
</feature>
<protein>
    <submittedName>
        <fullName evidence="2">Uncharacterized protein</fullName>
    </submittedName>
</protein>
<feature type="compositionally biased region" description="Basic residues" evidence="1">
    <location>
        <begin position="93"/>
        <end position="102"/>
    </location>
</feature>
<dbReference type="EMBL" id="JAUKPO010000013">
    <property type="protein sequence ID" value="MDO1448755.1"/>
    <property type="molecule type" value="Genomic_DNA"/>
</dbReference>